<feature type="region of interest" description="Disordered" evidence="1">
    <location>
        <begin position="91"/>
        <end position="135"/>
    </location>
</feature>
<dbReference type="EMBL" id="MBFS01002730">
    <property type="protein sequence ID" value="PVU93384.1"/>
    <property type="molecule type" value="Genomic_DNA"/>
</dbReference>
<feature type="region of interest" description="Disordered" evidence="1">
    <location>
        <begin position="1"/>
        <end position="20"/>
    </location>
</feature>
<organism evidence="2 3">
    <name type="scientific">Smittium megazygosporum</name>
    <dbReference type="NCBI Taxonomy" id="133381"/>
    <lineage>
        <taxon>Eukaryota</taxon>
        <taxon>Fungi</taxon>
        <taxon>Fungi incertae sedis</taxon>
        <taxon>Zoopagomycota</taxon>
        <taxon>Kickxellomycotina</taxon>
        <taxon>Harpellomycetes</taxon>
        <taxon>Harpellales</taxon>
        <taxon>Legeriomycetaceae</taxon>
        <taxon>Smittium</taxon>
    </lineage>
</organism>
<proteinExistence type="predicted"/>
<gene>
    <name evidence="2" type="ORF">BB560_005999</name>
</gene>
<evidence type="ECO:0000313" key="3">
    <source>
        <dbReference type="Proteomes" id="UP000245609"/>
    </source>
</evidence>
<evidence type="ECO:0000256" key="1">
    <source>
        <dbReference type="SAM" id="MobiDB-lite"/>
    </source>
</evidence>
<protein>
    <submittedName>
        <fullName evidence="2">Uncharacterized protein</fullName>
    </submittedName>
</protein>
<feature type="compositionally biased region" description="Polar residues" evidence="1">
    <location>
        <begin position="118"/>
        <end position="131"/>
    </location>
</feature>
<evidence type="ECO:0000313" key="2">
    <source>
        <dbReference type="EMBL" id="PVU93384.1"/>
    </source>
</evidence>
<keyword evidence="3" id="KW-1185">Reference proteome</keyword>
<comment type="caution">
    <text evidence="2">The sequence shown here is derived from an EMBL/GenBank/DDBJ whole genome shotgun (WGS) entry which is preliminary data.</text>
</comment>
<dbReference type="AlphaFoldDB" id="A0A2T9YM83"/>
<name>A0A2T9YM83_9FUNG</name>
<accession>A0A2T9YM83</accession>
<dbReference type="Proteomes" id="UP000245609">
    <property type="component" value="Unassembled WGS sequence"/>
</dbReference>
<reference evidence="2 3" key="1">
    <citation type="journal article" date="2018" name="MBio">
        <title>Comparative Genomics Reveals the Core Gene Toolbox for the Fungus-Insect Symbiosis.</title>
        <authorList>
            <person name="Wang Y."/>
            <person name="Stata M."/>
            <person name="Wang W."/>
            <person name="Stajich J.E."/>
            <person name="White M.M."/>
            <person name="Moncalvo J.M."/>
        </authorList>
    </citation>
    <scope>NUCLEOTIDE SEQUENCE [LARGE SCALE GENOMIC DNA]</scope>
    <source>
        <strain evidence="2 3">SC-DP-2</strain>
    </source>
</reference>
<feature type="compositionally biased region" description="Polar residues" evidence="1">
    <location>
        <begin position="91"/>
        <end position="102"/>
    </location>
</feature>
<sequence length="167" mass="18453">MTRRSQSLLEEGPFNSASSTWAATPLQRRKIKILLNKQSCINPTTKPPKFFLARAETGAQIRAIRVGASRLTAISVPCGLVQVNRLTIESKSGSKNPKQPTIYNAPVPLQENDDRGSKQPTNNGGSITTIKEGNRRGETLQDGIIEENLRTHQEEGLYGLPRFIRCL</sequence>